<evidence type="ECO:0000313" key="2">
    <source>
        <dbReference type="EMBL" id="WIV69438.1"/>
    </source>
</evidence>
<name>A0A9Y1ZCC6_9VIRU</name>
<organism evidence="2">
    <name type="scientific">Stellaria aquatica mottle polerovirus A</name>
    <dbReference type="NCBI Taxonomy" id="3040039"/>
    <lineage>
        <taxon>Viruses</taxon>
        <taxon>Riboviria</taxon>
        <taxon>Orthornavirae</taxon>
        <taxon>Pisuviricota</taxon>
        <taxon>Pisoniviricetes</taxon>
        <taxon>Sobelivirales</taxon>
        <taxon>Solemoviridae</taxon>
        <taxon>Polerovirus</taxon>
        <taxon>Polerovirus STAVB</taxon>
    </lineage>
</organism>
<accession>A0A9Y1ZCC6</accession>
<evidence type="ECO:0000256" key="1">
    <source>
        <dbReference type="SAM" id="Phobius"/>
    </source>
</evidence>
<feature type="transmembrane region" description="Helical" evidence="1">
    <location>
        <begin position="6"/>
        <end position="28"/>
    </location>
</feature>
<protein>
    <submittedName>
        <fullName evidence="2">P3a protein</fullName>
    </submittedName>
</protein>
<keyword evidence="1" id="KW-0812">Transmembrane</keyword>
<keyword evidence="1" id="KW-0472">Membrane</keyword>
<reference evidence="2" key="1">
    <citation type="submission" date="2022-09" db="EMBL/GenBank/DDBJ databases">
        <authorList>
            <person name="Gudeta W.F."/>
            <person name="Shin A.Y."/>
            <person name="Kim S.E."/>
            <person name="Kwon J.A."/>
            <person name="Kwon S.Y."/>
            <person name="Moon J.S."/>
        </authorList>
    </citation>
    <scope>NUCLEOTIDE SEQUENCE</scope>
    <source>
        <strain evidence="2">SW1</strain>
    </source>
</reference>
<dbReference type="EMBL" id="OP389993">
    <property type="protein sequence ID" value="WIV69438.1"/>
    <property type="molecule type" value="Genomic_RNA"/>
</dbReference>
<sequence length="45" mass="5000">MDYKFLAGVLIGILITIPVSVVGLYFIYLKISSHVRAIVNEYGRG</sequence>
<proteinExistence type="predicted"/>
<keyword evidence="1" id="KW-1133">Transmembrane helix</keyword>